<accession>A0ABW4CC65</accession>
<reference evidence="3" key="1">
    <citation type="journal article" date="2019" name="Int. J. Syst. Evol. Microbiol.">
        <title>The Global Catalogue of Microorganisms (GCM) 10K type strain sequencing project: providing services to taxonomists for standard genome sequencing and annotation.</title>
        <authorList>
            <consortium name="The Broad Institute Genomics Platform"/>
            <consortium name="The Broad Institute Genome Sequencing Center for Infectious Disease"/>
            <person name="Wu L."/>
            <person name="Ma J."/>
        </authorList>
    </citation>
    <scope>NUCLEOTIDE SEQUENCE [LARGE SCALE GENOMIC DNA]</scope>
    <source>
        <strain evidence="3">S1</strain>
    </source>
</reference>
<name>A0ABW4CC65_9BACL</name>
<comment type="caution">
    <text evidence="2">The sequence shown here is derived from an EMBL/GenBank/DDBJ whole genome shotgun (WGS) entry which is preliminary data.</text>
</comment>
<dbReference type="RefSeq" id="WP_380166799.1">
    <property type="nucleotide sequence ID" value="NZ_JBHTNU010000018.1"/>
</dbReference>
<sequence length="543" mass="64843">MAFFSIGDHYRGTYQIEYVEPFFEGELAVASSEGERFFLQLTRLQKPAPPRAIQQYLSLKDHPLIVPYLQVYSEERSLVMIRPYVPFTERLHERIARGGLDEDQILDWVSRLFPVEEVLKEKPLRMYTVLHPANIGLTESGQVQVLYCGVEGRTLPDPRVDWGNLLYMLFSGNMLDQPIKKLPPDHGFSKPLEKLIQRSFHRQAGSVASNLETYLKKRDAKGFFDFLKTKTSPKEDSSEETSSSVESPSDSAVSEDPFPPEGPSSDILRRRLEETRRAKEEAERRAQEEAARQEQERLEQERREREEAERRAQEEAARQEQERLEQERREREEAERRAQEEAARQEQERLEQERREREEAERRAQEEAARQEQERLERERREREEAERRVQEEAARQEQERLEQERREREEAERRAQEEAARQEQERLEQERREREEAERRAQEEAARQEQERLERERREREEAERRAQEEAARQEQERLEQERRAKAETEGRATRSEQEQGSEGHEKQLERARAERLHHDRLAAQFEEYVRQVFNRQSSGND</sequence>
<proteinExistence type="predicted"/>
<dbReference type="SUPFAM" id="SSF56112">
    <property type="entry name" value="Protein kinase-like (PK-like)"/>
    <property type="match status" value="1"/>
</dbReference>
<feature type="compositionally biased region" description="Low complexity" evidence="1">
    <location>
        <begin position="240"/>
        <end position="256"/>
    </location>
</feature>
<dbReference type="EMBL" id="JBHTNU010000018">
    <property type="protein sequence ID" value="MFD1428158.1"/>
    <property type="molecule type" value="Genomic_DNA"/>
</dbReference>
<evidence type="ECO:0000313" key="2">
    <source>
        <dbReference type="EMBL" id="MFD1428158.1"/>
    </source>
</evidence>
<organism evidence="2 3">
    <name type="scientific">Kroppenstedtia sanguinis</name>
    <dbReference type="NCBI Taxonomy" id="1380684"/>
    <lineage>
        <taxon>Bacteria</taxon>
        <taxon>Bacillati</taxon>
        <taxon>Bacillota</taxon>
        <taxon>Bacilli</taxon>
        <taxon>Bacillales</taxon>
        <taxon>Thermoactinomycetaceae</taxon>
        <taxon>Kroppenstedtia</taxon>
    </lineage>
</organism>
<dbReference type="InterPro" id="IPR011009">
    <property type="entry name" value="Kinase-like_dom_sf"/>
</dbReference>
<dbReference type="Proteomes" id="UP001597282">
    <property type="component" value="Unassembled WGS sequence"/>
</dbReference>
<gene>
    <name evidence="2" type="ORF">ACFQ4Y_14715</name>
</gene>
<evidence type="ECO:0000313" key="3">
    <source>
        <dbReference type="Proteomes" id="UP001597282"/>
    </source>
</evidence>
<feature type="region of interest" description="Disordered" evidence="1">
    <location>
        <begin position="230"/>
        <end position="519"/>
    </location>
</feature>
<feature type="compositionally biased region" description="Basic and acidic residues" evidence="1">
    <location>
        <begin position="267"/>
        <end position="519"/>
    </location>
</feature>
<keyword evidence="3" id="KW-1185">Reference proteome</keyword>
<protein>
    <submittedName>
        <fullName evidence="2">Uncharacterized protein</fullName>
    </submittedName>
</protein>
<evidence type="ECO:0000256" key="1">
    <source>
        <dbReference type="SAM" id="MobiDB-lite"/>
    </source>
</evidence>